<dbReference type="InterPro" id="IPR008197">
    <property type="entry name" value="WAP_dom"/>
</dbReference>
<dbReference type="InterPro" id="IPR036645">
    <property type="entry name" value="Elafin-like_sf"/>
</dbReference>
<sequence>MVSFRLLSILVLCTLLMNVQGPGVTKWLFPKKCPRIQEKCDFKERNQCANDKQCLDNKKCCTFNCGKKCLDPKEDICSMPKVSGPCMAYFRRWWYDKENNTCSSFIYGGCQGNNNNFQSKSICQNICPLRRLCPRDRVKCEMAEWNQCTRSRHCPGKMRCCMFNCGKKCLDLREDICSLPKETGPCQAFFLRWWYDHEKEVCSEFIYGGCHGNNNNFQSEAICQALCQKKKVSPRHPTLQGCAKMSVCWLAHSRNFKSRAAELVQLGGKSSPQRE</sequence>
<dbReference type="GeneID" id="107523546"/>
<dbReference type="Gene3D" id="4.10.410.10">
    <property type="entry name" value="Pancreatic trypsin inhibitor Kunitz domain"/>
    <property type="match status" value="2"/>
</dbReference>
<dbReference type="Proteomes" id="UP001652624">
    <property type="component" value="Chromosome 1"/>
</dbReference>
<dbReference type="SMART" id="SM00217">
    <property type="entry name" value="WAP"/>
    <property type="match status" value="2"/>
</dbReference>
<dbReference type="PROSITE" id="PS51390">
    <property type="entry name" value="WAP"/>
    <property type="match status" value="1"/>
</dbReference>
<dbReference type="InterPro" id="IPR020901">
    <property type="entry name" value="Prtase_inh_Kunz-CS"/>
</dbReference>
<dbReference type="Pfam" id="PF00014">
    <property type="entry name" value="Kunitz_BPTI"/>
    <property type="match status" value="2"/>
</dbReference>
<organism evidence="5 6">
    <name type="scientific">Erinaceus europaeus</name>
    <name type="common">Western European hedgehog</name>
    <dbReference type="NCBI Taxonomy" id="9365"/>
    <lineage>
        <taxon>Eukaryota</taxon>
        <taxon>Metazoa</taxon>
        <taxon>Chordata</taxon>
        <taxon>Craniata</taxon>
        <taxon>Vertebrata</taxon>
        <taxon>Euteleostomi</taxon>
        <taxon>Mammalia</taxon>
        <taxon>Eutheria</taxon>
        <taxon>Laurasiatheria</taxon>
        <taxon>Eulipotyphla</taxon>
        <taxon>Erinaceidae</taxon>
        <taxon>Erinaceinae</taxon>
        <taxon>Erinaceus</taxon>
    </lineage>
</organism>
<evidence type="ECO:0000256" key="2">
    <source>
        <dbReference type="SAM" id="SignalP"/>
    </source>
</evidence>
<dbReference type="CDD" id="cd22611">
    <property type="entry name" value="Kunitz_eppin"/>
    <property type="match status" value="2"/>
</dbReference>
<keyword evidence="2" id="KW-0732">Signal</keyword>
<keyword evidence="1" id="KW-1015">Disulfide bond</keyword>
<evidence type="ECO:0000256" key="1">
    <source>
        <dbReference type="ARBA" id="ARBA00023157"/>
    </source>
</evidence>
<dbReference type="InterPro" id="IPR051388">
    <property type="entry name" value="Serpin_venom_toxin"/>
</dbReference>
<dbReference type="InterPro" id="IPR002223">
    <property type="entry name" value="Kunitz_BPTI"/>
</dbReference>
<feature type="domain" description="WAP" evidence="4">
    <location>
        <begin position="26"/>
        <end position="73"/>
    </location>
</feature>
<evidence type="ECO:0000259" key="3">
    <source>
        <dbReference type="PROSITE" id="PS50279"/>
    </source>
</evidence>
<accession>A0ABM3XDB0</accession>
<dbReference type="PROSITE" id="PS00280">
    <property type="entry name" value="BPTI_KUNITZ_1"/>
    <property type="match status" value="2"/>
</dbReference>
<dbReference type="PANTHER" id="PTHR46751:SF2">
    <property type="entry name" value="EPPIN"/>
    <property type="match status" value="1"/>
</dbReference>
<evidence type="ECO:0000259" key="4">
    <source>
        <dbReference type="PROSITE" id="PS51390"/>
    </source>
</evidence>
<reference evidence="6" key="2">
    <citation type="submission" date="2025-08" db="UniProtKB">
        <authorList>
            <consortium name="RefSeq"/>
        </authorList>
    </citation>
    <scope>IDENTIFICATION</scope>
</reference>
<dbReference type="SUPFAM" id="SSF57362">
    <property type="entry name" value="BPTI-like"/>
    <property type="match status" value="2"/>
</dbReference>
<reference evidence="5" key="1">
    <citation type="submission" date="2025-05" db="UniProtKB">
        <authorList>
            <consortium name="RefSeq"/>
        </authorList>
    </citation>
    <scope>NUCLEOTIDE SEQUENCE [LARGE SCALE GENOMIC DNA]</scope>
</reference>
<protein>
    <submittedName>
        <fullName evidence="6">Eppin isoform X4</fullName>
    </submittedName>
</protein>
<dbReference type="RefSeq" id="XP_060046806.1">
    <property type="nucleotide sequence ID" value="XM_060190823.1"/>
</dbReference>
<dbReference type="Pfam" id="PF00095">
    <property type="entry name" value="WAP"/>
    <property type="match status" value="2"/>
</dbReference>
<dbReference type="SUPFAM" id="SSF57256">
    <property type="entry name" value="Elafin-like"/>
    <property type="match status" value="2"/>
</dbReference>
<feature type="domain" description="BPTI/Kunitz inhibitor" evidence="3">
    <location>
        <begin position="77"/>
        <end position="127"/>
    </location>
</feature>
<feature type="signal peptide" evidence="2">
    <location>
        <begin position="1"/>
        <end position="21"/>
    </location>
</feature>
<dbReference type="Gene3D" id="4.10.75.10">
    <property type="entry name" value="Elafin-like"/>
    <property type="match status" value="2"/>
</dbReference>
<dbReference type="SMART" id="SM00131">
    <property type="entry name" value="KU"/>
    <property type="match status" value="2"/>
</dbReference>
<dbReference type="PANTHER" id="PTHR46751">
    <property type="entry name" value="EPPIN"/>
    <property type="match status" value="1"/>
</dbReference>
<feature type="domain" description="BPTI/Kunitz inhibitor" evidence="3">
    <location>
        <begin position="177"/>
        <end position="227"/>
    </location>
</feature>
<keyword evidence="5" id="KW-1185">Reference proteome</keyword>
<dbReference type="PRINTS" id="PR00759">
    <property type="entry name" value="BASICPTASE"/>
</dbReference>
<evidence type="ECO:0000313" key="6">
    <source>
        <dbReference type="RefSeq" id="XP_060046806.1"/>
    </source>
</evidence>
<evidence type="ECO:0000313" key="5">
    <source>
        <dbReference type="Proteomes" id="UP001652624"/>
    </source>
</evidence>
<proteinExistence type="predicted"/>
<name>A0ABM3XDB0_ERIEU</name>
<gene>
    <name evidence="6" type="primary">EPPIN</name>
</gene>
<feature type="chain" id="PRO_5047122073" evidence="2">
    <location>
        <begin position="22"/>
        <end position="275"/>
    </location>
</feature>
<dbReference type="PROSITE" id="PS50279">
    <property type="entry name" value="BPTI_KUNITZ_2"/>
    <property type="match status" value="2"/>
</dbReference>
<dbReference type="InterPro" id="IPR036880">
    <property type="entry name" value="Kunitz_BPTI_sf"/>
</dbReference>